<feature type="transmembrane region" description="Helical" evidence="7">
    <location>
        <begin position="99"/>
        <end position="121"/>
    </location>
</feature>
<accession>A0A3N1KL45</accession>
<evidence type="ECO:0000256" key="3">
    <source>
        <dbReference type="ARBA" id="ARBA00022475"/>
    </source>
</evidence>
<keyword evidence="4 7" id="KW-0812">Transmembrane</keyword>
<dbReference type="Pfam" id="PF19300">
    <property type="entry name" value="BPD_transp_1_N"/>
    <property type="match status" value="1"/>
</dbReference>
<feature type="transmembrane region" description="Helical" evidence="7">
    <location>
        <begin position="241"/>
        <end position="267"/>
    </location>
</feature>
<name>A0A3N1KL45_9PROT</name>
<comment type="subcellular location">
    <subcellularLocation>
        <location evidence="1 7">Cell membrane</location>
        <topology evidence="1 7">Multi-pass membrane protein</topology>
    </subcellularLocation>
</comment>
<evidence type="ECO:0000313" key="10">
    <source>
        <dbReference type="Proteomes" id="UP000278222"/>
    </source>
</evidence>
<dbReference type="InterPro" id="IPR000515">
    <property type="entry name" value="MetI-like"/>
</dbReference>
<comment type="caution">
    <text evidence="9">The sequence shown here is derived from an EMBL/GenBank/DDBJ whole genome shotgun (WGS) entry which is preliminary data.</text>
</comment>
<dbReference type="PANTHER" id="PTHR43163">
    <property type="entry name" value="DIPEPTIDE TRANSPORT SYSTEM PERMEASE PROTEIN DPPB-RELATED"/>
    <property type="match status" value="1"/>
</dbReference>
<dbReference type="GO" id="GO:0055085">
    <property type="term" value="P:transmembrane transport"/>
    <property type="evidence" value="ECO:0007669"/>
    <property type="project" value="InterPro"/>
</dbReference>
<evidence type="ECO:0000256" key="2">
    <source>
        <dbReference type="ARBA" id="ARBA00022448"/>
    </source>
</evidence>
<keyword evidence="10" id="KW-1185">Reference proteome</keyword>
<dbReference type="EMBL" id="RJKX01000018">
    <property type="protein sequence ID" value="ROP81124.1"/>
    <property type="molecule type" value="Genomic_DNA"/>
</dbReference>
<evidence type="ECO:0000256" key="1">
    <source>
        <dbReference type="ARBA" id="ARBA00004651"/>
    </source>
</evidence>
<protein>
    <submittedName>
        <fullName evidence="9">Peptide/nickel transport system permease protein</fullName>
    </submittedName>
</protein>
<evidence type="ECO:0000256" key="4">
    <source>
        <dbReference type="ARBA" id="ARBA00022692"/>
    </source>
</evidence>
<dbReference type="AlphaFoldDB" id="A0A3N1KL45"/>
<organism evidence="9 10">
    <name type="scientific">Stella humosa</name>
    <dbReference type="NCBI Taxonomy" id="94"/>
    <lineage>
        <taxon>Bacteria</taxon>
        <taxon>Pseudomonadati</taxon>
        <taxon>Pseudomonadota</taxon>
        <taxon>Alphaproteobacteria</taxon>
        <taxon>Rhodospirillales</taxon>
        <taxon>Stellaceae</taxon>
        <taxon>Stella</taxon>
    </lineage>
</organism>
<evidence type="ECO:0000256" key="5">
    <source>
        <dbReference type="ARBA" id="ARBA00022989"/>
    </source>
</evidence>
<dbReference type="CDD" id="cd06261">
    <property type="entry name" value="TM_PBP2"/>
    <property type="match status" value="1"/>
</dbReference>
<dbReference type="OrthoDB" id="9805855at2"/>
<feature type="transmembrane region" description="Helical" evidence="7">
    <location>
        <begin position="133"/>
        <end position="155"/>
    </location>
</feature>
<sequence>MLAALAGRLGAAALALLAVATATFLLVHMAPGGPLVALGGEHAAPGQVEELARRLGLDRPLWRVYLDWLGRLAQGDLGVSYRHQMPVAALIAERLPATLALVVPSILLSAAIGVALGLLALPGPGRPRRALAGWMAALHALPTYLVAQLLVLALARGLDLLPVQGIADARAPAGSWPGLALDWAHHLVLPVTALTLHHLTLVALLVRRRVADELPRAYVRTAQAKGASPLRVLLVHALPNGLLPLVALLGVRLGSVIVGAVVVETVFAIPGLGRLLVTAAVARDHPTVIGVALVAAAAIILANLATDLLHRRTDPRFEEVG</sequence>
<keyword evidence="5 7" id="KW-1133">Transmembrane helix</keyword>
<dbReference type="Pfam" id="PF00528">
    <property type="entry name" value="BPD_transp_1"/>
    <property type="match status" value="1"/>
</dbReference>
<gene>
    <name evidence="9" type="ORF">EDC65_4979</name>
</gene>
<evidence type="ECO:0000256" key="6">
    <source>
        <dbReference type="ARBA" id="ARBA00023136"/>
    </source>
</evidence>
<evidence type="ECO:0000256" key="7">
    <source>
        <dbReference type="RuleBase" id="RU363032"/>
    </source>
</evidence>
<dbReference type="RefSeq" id="WP_123694749.1">
    <property type="nucleotide sequence ID" value="NZ_AP019700.1"/>
</dbReference>
<keyword evidence="3" id="KW-1003">Cell membrane</keyword>
<feature type="transmembrane region" description="Helical" evidence="7">
    <location>
        <begin position="183"/>
        <end position="206"/>
    </location>
</feature>
<dbReference type="InterPro" id="IPR035906">
    <property type="entry name" value="MetI-like_sf"/>
</dbReference>
<reference evidence="9 10" key="1">
    <citation type="submission" date="2018-11" db="EMBL/GenBank/DDBJ databases">
        <title>Genomic Encyclopedia of Type Strains, Phase IV (KMG-IV): sequencing the most valuable type-strain genomes for metagenomic binning, comparative biology and taxonomic classification.</title>
        <authorList>
            <person name="Goeker M."/>
        </authorList>
    </citation>
    <scope>NUCLEOTIDE SEQUENCE [LARGE SCALE GENOMIC DNA]</scope>
    <source>
        <strain evidence="9 10">DSM 5900</strain>
    </source>
</reference>
<dbReference type="GO" id="GO:0005886">
    <property type="term" value="C:plasma membrane"/>
    <property type="evidence" value="ECO:0007669"/>
    <property type="project" value="UniProtKB-SubCell"/>
</dbReference>
<comment type="similarity">
    <text evidence="7">Belongs to the binding-protein-dependent transport system permease family.</text>
</comment>
<feature type="transmembrane region" description="Helical" evidence="7">
    <location>
        <begin position="287"/>
        <end position="306"/>
    </location>
</feature>
<dbReference type="Gene3D" id="1.10.3720.10">
    <property type="entry name" value="MetI-like"/>
    <property type="match status" value="1"/>
</dbReference>
<keyword evidence="6 7" id="KW-0472">Membrane</keyword>
<dbReference type="InterPro" id="IPR045621">
    <property type="entry name" value="BPD_transp_1_N"/>
</dbReference>
<keyword evidence="2 7" id="KW-0813">Transport</keyword>
<dbReference type="SUPFAM" id="SSF161098">
    <property type="entry name" value="MetI-like"/>
    <property type="match status" value="1"/>
</dbReference>
<evidence type="ECO:0000313" key="9">
    <source>
        <dbReference type="EMBL" id="ROP81124.1"/>
    </source>
</evidence>
<feature type="domain" description="ABC transmembrane type-1" evidence="8">
    <location>
        <begin position="95"/>
        <end position="310"/>
    </location>
</feature>
<dbReference type="PANTHER" id="PTHR43163:SF6">
    <property type="entry name" value="DIPEPTIDE TRANSPORT SYSTEM PERMEASE PROTEIN DPPB-RELATED"/>
    <property type="match status" value="1"/>
</dbReference>
<proteinExistence type="inferred from homology"/>
<dbReference type="Proteomes" id="UP000278222">
    <property type="component" value="Unassembled WGS sequence"/>
</dbReference>
<dbReference type="PROSITE" id="PS50928">
    <property type="entry name" value="ABC_TM1"/>
    <property type="match status" value="1"/>
</dbReference>
<evidence type="ECO:0000259" key="8">
    <source>
        <dbReference type="PROSITE" id="PS50928"/>
    </source>
</evidence>